<dbReference type="SUPFAM" id="SSF69279">
    <property type="entry name" value="Phage tail proteins"/>
    <property type="match status" value="1"/>
</dbReference>
<sequence>MSLPVIAYNNLQISPYQLTHLVELTITKKINEHARLTFTGIVPEELKDSYVEMTEAQTPIEISQVDNDGNATPLFAGIVLEIGIKAVRDVYYLYVEAVSPTYNLDVKRKSRSFQNKAMTYGALLKTIAGEYPGMDIMDMASNGGKLGSFTMQYQETDWQFLKRLASRFQTGLMPASVFEKPKFSFGVPEGASKGKLDDFHYRVRKNLNEYRHSSENGVKGVDENDYIFYEVETDRVLDLGNGVDFKGKSLYVYEAHTEMKKGLLKHKYLLASKKGMSQKPLHNALIVGASVQGKVIEVSKDNVKIHLDIDESQSKSEAHWFPYSSVYTAEGNSGWYCMPELDDYVRVYFPSNKESDGIAISSVRKNSDEGETNKLGNPDIKYFRTANGKELMFSPSEVLLSAKDGEILIRMTDADGIQIFSKKNIKVVSEKDILMDSATKVIISAKEEISLTCKESNIKMDGNTSIVGQELKTN</sequence>
<dbReference type="EMBL" id="CP018145">
    <property type="protein sequence ID" value="ASJ55273.1"/>
    <property type="molecule type" value="Genomic_DNA"/>
</dbReference>
<evidence type="ECO:0008006" key="3">
    <source>
        <dbReference type="Google" id="ProtNLM"/>
    </source>
</evidence>
<dbReference type="Pfam" id="PF05954">
    <property type="entry name" value="Phage_GPD"/>
    <property type="match status" value="1"/>
</dbReference>
<dbReference type="KEGG" id="bfm:BP422_18010"/>
<name>A0A220MJU5_9BACL</name>
<organism evidence="1 2">
    <name type="scientific">Brevibacillus formosus</name>
    <dbReference type="NCBI Taxonomy" id="54913"/>
    <lineage>
        <taxon>Bacteria</taxon>
        <taxon>Bacillati</taxon>
        <taxon>Bacillota</taxon>
        <taxon>Bacilli</taxon>
        <taxon>Bacillales</taxon>
        <taxon>Paenibacillaceae</taxon>
        <taxon>Brevibacillus</taxon>
    </lineage>
</organism>
<evidence type="ECO:0000313" key="2">
    <source>
        <dbReference type="Proteomes" id="UP000197781"/>
    </source>
</evidence>
<evidence type="ECO:0000313" key="1">
    <source>
        <dbReference type="EMBL" id="ASJ55273.1"/>
    </source>
</evidence>
<dbReference type="AlphaFoldDB" id="A0A220MJU5"/>
<dbReference type="Gene3D" id="3.55.50.10">
    <property type="entry name" value="Baseplate protein-like domains"/>
    <property type="match status" value="1"/>
</dbReference>
<accession>A0A220MJU5</accession>
<gene>
    <name evidence="1" type="ORF">BP422_18010</name>
</gene>
<reference evidence="1 2" key="1">
    <citation type="submission" date="2016-11" db="EMBL/GenBank/DDBJ databases">
        <authorList>
            <person name="Jaros S."/>
            <person name="Januszkiewicz K."/>
            <person name="Wedrychowicz H."/>
        </authorList>
    </citation>
    <scope>NUCLEOTIDE SEQUENCE [LARGE SCALE GENOMIC DNA]</scope>
    <source>
        <strain evidence="1 2">NF2</strain>
    </source>
</reference>
<proteinExistence type="predicted"/>
<protein>
    <recommendedName>
        <fullName evidence="3">Gp5/Type VI secretion system Vgr protein OB-fold domain-containing protein</fullName>
    </recommendedName>
</protein>
<dbReference type="RefSeq" id="WP_088908951.1">
    <property type="nucleotide sequence ID" value="NZ_CP018145.1"/>
</dbReference>
<dbReference type="Proteomes" id="UP000197781">
    <property type="component" value="Chromosome"/>
</dbReference>